<dbReference type="InterPro" id="IPR050709">
    <property type="entry name" value="Biotin_Carboxyl_Carrier/Decarb"/>
</dbReference>
<dbReference type="SUPFAM" id="SSF51230">
    <property type="entry name" value="Single hybrid motif"/>
    <property type="match status" value="1"/>
</dbReference>
<dbReference type="PANTHER" id="PTHR45266:SF3">
    <property type="entry name" value="OXALOACETATE DECARBOXYLASE ALPHA CHAIN"/>
    <property type="match status" value="1"/>
</dbReference>
<feature type="domain" description="Lipoyl-binding" evidence="2">
    <location>
        <begin position="83"/>
        <end position="165"/>
    </location>
</feature>
<sequence>MLKININNASFEVENHKDTLTINQEVFDGDIQPLGSNHFHILYQNRSYNAEIVKADYAEKSFTVKINGNTYQIAVQDRFDLLLEQLGMGKASKQKLNDLKAPMPGLILDILVKEGDKVKKGDNLLILEAMKMENMIKSTGEGTVKSIKTSRGDRVEKNHVLIVFD</sequence>
<dbReference type="PROSITE" id="PS00188">
    <property type="entry name" value="BIOTIN"/>
    <property type="match status" value="1"/>
</dbReference>
<evidence type="ECO:0000313" key="3">
    <source>
        <dbReference type="EMBL" id="SFF39121.1"/>
    </source>
</evidence>
<dbReference type="Proteomes" id="UP000199513">
    <property type="component" value="Unassembled WGS sequence"/>
</dbReference>
<proteinExistence type="predicted"/>
<evidence type="ECO:0000313" key="4">
    <source>
        <dbReference type="Proteomes" id="UP000199513"/>
    </source>
</evidence>
<dbReference type="FunFam" id="2.40.50.100:FF:000003">
    <property type="entry name" value="Acetyl-CoA carboxylase biotin carboxyl carrier protein"/>
    <property type="match status" value="1"/>
</dbReference>
<dbReference type="AlphaFoldDB" id="A0A1I2IF07"/>
<dbReference type="InterPro" id="IPR011053">
    <property type="entry name" value="Single_hybrid_motif"/>
</dbReference>
<dbReference type="RefSeq" id="WP_091548398.1">
    <property type="nucleotide sequence ID" value="NZ_FONY01000030.1"/>
</dbReference>
<dbReference type="Gene3D" id="2.40.50.100">
    <property type="match status" value="1"/>
</dbReference>
<protein>
    <submittedName>
        <fullName evidence="3">Biotin-requiring enzyme</fullName>
    </submittedName>
</protein>
<dbReference type="CDD" id="cd06850">
    <property type="entry name" value="biotinyl_domain"/>
    <property type="match status" value="1"/>
</dbReference>
<keyword evidence="4" id="KW-1185">Reference proteome</keyword>
<organism evidence="3 4">
    <name type="scientific">Thermoflexibacter ruber</name>
    <dbReference type="NCBI Taxonomy" id="1003"/>
    <lineage>
        <taxon>Bacteria</taxon>
        <taxon>Pseudomonadati</taxon>
        <taxon>Bacteroidota</taxon>
        <taxon>Cytophagia</taxon>
        <taxon>Cytophagales</taxon>
        <taxon>Thermoflexibacteraceae</taxon>
        <taxon>Thermoflexibacter</taxon>
    </lineage>
</organism>
<dbReference type="InterPro" id="IPR001882">
    <property type="entry name" value="Biotin_BS"/>
</dbReference>
<evidence type="ECO:0000256" key="1">
    <source>
        <dbReference type="ARBA" id="ARBA00023267"/>
    </source>
</evidence>
<keyword evidence="1" id="KW-0092">Biotin</keyword>
<dbReference type="PANTHER" id="PTHR45266">
    <property type="entry name" value="OXALOACETATE DECARBOXYLASE ALPHA CHAIN"/>
    <property type="match status" value="1"/>
</dbReference>
<evidence type="ECO:0000259" key="2">
    <source>
        <dbReference type="PROSITE" id="PS50968"/>
    </source>
</evidence>
<dbReference type="OrthoDB" id="9812676at2"/>
<dbReference type="Pfam" id="PF00364">
    <property type="entry name" value="Biotin_lipoyl"/>
    <property type="match status" value="1"/>
</dbReference>
<gene>
    <name evidence="3" type="ORF">SAMN04488541_103028</name>
</gene>
<dbReference type="InterPro" id="IPR000089">
    <property type="entry name" value="Biotin_lipoyl"/>
</dbReference>
<name>A0A1I2IF07_9BACT</name>
<accession>A0A1I2IF07</accession>
<dbReference type="EMBL" id="FONY01000030">
    <property type="protein sequence ID" value="SFF39121.1"/>
    <property type="molecule type" value="Genomic_DNA"/>
</dbReference>
<reference evidence="3 4" key="1">
    <citation type="submission" date="2016-10" db="EMBL/GenBank/DDBJ databases">
        <authorList>
            <person name="de Groot N.N."/>
        </authorList>
    </citation>
    <scope>NUCLEOTIDE SEQUENCE [LARGE SCALE GENOMIC DNA]</scope>
    <source>
        <strain>GEY</strain>
        <strain evidence="4">DSM 9560</strain>
    </source>
</reference>
<dbReference type="PROSITE" id="PS50968">
    <property type="entry name" value="BIOTINYL_LIPOYL"/>
    <property type="match status" value="1"/>
</dbReference>
<dbReference type="STRING" id="1003.SAMN04488541_103028"/>